<reference evidence="10 11" key="1">
    <citation type="submission" date="2012-04" db="EMBL/GenBank/DDBJ databases">
        <title>The Genome Sequence of Saprolegnia declina VS20.</title>
        <authorList>
            <consortium name="The Broad Institute Genome Sequencing Platform"/>
            <person name="Russ C."/>
            <person name="Nusbaum C."/>
            <person name="Tyler B."/>
            <person name="van West P."/>
            <person name="Dieguez-Uribeondo J."/>
            <person name="de Bruijn I."/>
            <person name="Tripathy S."/>
            <person name="Jiang R."/>
            <person name="Young S.K."/>
            <person name="Zeng Q."/>
            <person name="Gargeya S."/>
            <person name="Fitzgerald M."/>
            <person name="Haas B."/>
            <person name="Abouelleil A."/>
            <person name="Alvarado L."/>
            <person name="Arachchi H.M."/>
            <person name="Berlin A."/>
            <person name="Chapman S.B."/>
            <person name="Goldberg J."/>
            <person name="Griggs A."/>
            <person name="Gujja S."/>
            <person name="Hansen M."/>
            <person name="Howarth C."/>
            <person name="Imamovic A."/>
            <person name="Larimer J."/>
            <person name="McCowen C."/>
            <person name="Montmayeur A."/>
            <person name="Murphy C."/>
            <person name="Neiman D."/>
            <person name="Pearson M."/>
            <person name="Priest M."/>
            <person name="Roberts A."/>
            <person name="Saif S."/>
            <person name="Shea T."/>
            <person name="Sisk P."/>
            <person name="Sykes S."/>
            <person name="Wortman J."/>
            <person name="Nusbaum C."/>
            <person name="Birren B."/>
        </authorList>
    </citation>
    <scope>NUCLEOTIDE SEQUENCE [LARGE SCALE GENOMIC DNA]</scope>
    <source>
        <strain evidence="10 11">VS20</strain>
    </source>
</reference>
<evidence type="ECO:0000256" key="5">
    <source>
        <dbReference type="ARBA" id="ARBA00023529"/>
    </source>
</evidence>
<comment type="caution">
    <text evidence="7">Lacks conserved residue(s) required for the propagation of feature annotation.</text>
</comment>
<dbReference type="Gene3D" id="3.40.50.200">
    <property type="entry name" value="Peptidase S8/S53 domain"/>
    <property type="match status" value="1"/>
</dbReference>
<dbReference type="OMA" id="VETNFCT"/>
<name>T0RDC7_SAPDV</name>
<feature type="chain" id="PRO_5004571216" description="subtilisin" evidence="8">
    <location>
        <begin position="17"/>
        <end position="653"/>
    </location>
</feature>
<evidence type="ECO:0000259" key="9">
    <source>
        <dbReference type="SMART" id="SM00458"/>
    </source>
</evidence>
<keyword evidence="3" id="KW-0378">Hydrolase</keyword>
<dbReference type="GeneID" id="19955363"/>
<dbReference type="InterPro" id="IPR000209">
    <property type="entry name" value="Peptidase_S8/S53_dom"/>
</dbReference>
<dbReference type="EMBL" id="JH767206">
    <property type="protein sequence ID" value="EQC27582.1"/>
    <property type="molecule type" value="Genomic_DNA"/>
</dbReference>
<dbReference type="Pfam" id="PF00082">
    <property type="entry name" value="Peptidase_S8"/>
    <property type="match status" value="1"/>
</dbReference>
<dbReference type="InterPro" id="IPR036852">
    <property type="entry name" value="Peptidase_S8/S53_dom_sf"/>
</dbReference>
<sequence length="653" mass="69708">MKAFLILSTMAAAASAKVASSVLRALEIDGNADVFVRFADASSALEAATLESNKPLERQEVFEILSDATATGQKSIEAATAGFEVTPTWIVSGAFIKAADKALIEKLTRNQVIKSVEQVPDMQLDPVLSKPTTEAVAAAAASPNQWGIDAIGASDVWKYANGSGIGADVINNSWGGKTFHPVYEEAIASIRKAGITPIFANGNEGPACGTTGSPGTYPNVISVGAIGSYTNEPNKLAFFSSKGPGKYIDAHNVPQTIVKPTVSAPGFFTLSAYNNSDTGLAYLAGTSMAAPHVAGVVALLKSIKRDLTYDEIYAYLTQTADRTLEGEPKEWLVPNKTSNGTDVYPGAFNCGGVDDTTWPNNRYGYGRVNVAKILAGGKFASVATPTPVPRTTPPAPLETNFCTYKKTALSEWNHGLYIDTIKNNKNEGFTIDRVGNLIAAYAPPKEDSFCLALTKDTTNTNTATLTKCKGDETQIWKFDAAAKRIVHPASGFCLTFNAAKLGAGPSVAPCSPSAVSQYFDACDNVKAKSYVKLITKSNKVISEFYSGVYADWVSDSANELFTYDSNAKTLQAASNGQCLDAFRDGDKFGLHTYACDATNDNQKWIIDAANHKIKHATHNNLCLDVDPTNPSHVAQVWECHNANTNQWIDAVAY</sequence>
<dbReference type="Pfam" id="PF00652">
    <property type="entry name" value="Ricin_B_lectin"/>
    <property type="match status" value="2"/>
</dbReference>
<feature type="domain" description="Ricin B lectin" evidence="9">
    <location>
        <begin position="528"/>
        <end position="651"/>
    </location>
</feature>
<dbReference type="InterPro" id="IPR023828">
    <property type="entry name" value="Peptidase_S8_Ser-AS"/>
</dbReference>
<keyword evidence="4" id="KW-0720">Serine protease</keyword>
<dbReference type="VEuPathDB" id="FungiDB:SDRG_14636"/>
<evidence type="ECO:0000313" key="11">
    <source>
        <dbReference type="Proteomes" id="UP000030762"/>
    </source>
</evidence>
<comment type="catalytic activity">
    <reaction evidence="5">
        <text>Hydrolysis of proteins with broad specificity for peptide bonds, and a preference for a large uncharged residue in P1. Hydrolyzes peptide amides.</text>
        <dbReference type="EC" id="3.4.21.62"/>
    </reaction>
</comment>
<dbReference type="PROSITE" id="PS50231">
    <property type="entry name" value="RICIN_B_LECTIN"/>
    <property type="match status" value="2"/>
</dbReference>
<dbReference type="Gene3D" id="2.80.10.50">
    <property type="match status" value="2"/>
</dbReference>
<dbReference type="Proteomes" id="UP000030762">
    <property type="component" value="Unassembled WGS sequence"/>
</dbReference>
<accession>T0RDC7</accession>
<dbReference type="GO" id="GO:0006508">
    <property type="term" value="P:proteolysis"/>
    <property type="evidence" value="ECO:0007669"/>
    <property type="project" value="UniProtKB-KW"/>
</dbReference>
<proteinExistence type="inferred from homology"/>
<feature type="domain" description="Ricin B lectin" evidence="9">
    <location>
        <begin position="404"/>
        <end position="522"/>
    </location>
</feature>
<dbReference type="SUPFAM" id="SSF52743">
    <property type="entry name" value="Subtilisin-like"/>
    <property type="match status" value="1"/>
</dbReference>
<evidence type="ECO:0000256" key="2">
    <source>
        <dbReference type="ARBA" id="ARBA00022670"/>
    </source>
</evidence>
<dbReference type="PROSITE" id="PS00138">
    <property type="entry name" value="SUBTILASE_SER"/>
    <property type="match status" value="1"/>
</dbReference>
<dbReference type="InterPro" id="IPR050131">
    <property type="entry name" value="Peptidase_S8_subtilisin-like"/>
</dbReference>
<keyword evidence="11" id="KW-1185">Reference proteome</keyword>
<keyword evidence="8" id="KW-0732">Signal</keyword>
<dbReference type="EC" id="3.4.21.62" evidence="6"/>
<evidence type="ECO:0000256" key="1">
    <source>
        <dbReference type="ARBA" id="ARBA00011073"/>
    </source>
</evidence>
<comment type="similarity">
    <text evidence="1 7">Belongs to the peptidase S8 family.</text>
</comment>
<organism evidence="10 11">
    <name type="scientific">Saprolegnia diclina (strain VS20)</name>
    <dbReference type="NCBI Taxonomy" id="1156394"/>
    <lineage>
        <taxon>Eukaryota</taxon>
        <taxon>Sar</taxon>
        <taxon>Stramenopiles</taxon>
        <taxon>Oomycota</taxon>
        <taxon>Saprolegniomycetes</taxon>
        <taxon>Saprolegniales</taxon>
        <taxon>Saprolegniaceae</taxon>
        <taxon>Saprolegnia</taxon>
    </lineage>
</organism>
<evidence type="ECO:0000313" key="10">
    <source>
        <dbReference type="EMBL" id="EQC27582.1"/>
    </source>
</evidence>
<protein>
    <recommendedName>
        <fullName evidence="6">subtilisin</fullName>
        <ecNumber evidence="6">3.4.21.62</ecNumber>
    </recommendedName>
</protein>
<evidence type="ECO:0000256" key="4">
    <source>
        <dbReference type="ARBA" id="ARBA00022825"/>
    </source>
</evidence>
<evidence type="ECO:0000256" key="3">
    <source>
        <dbReference type="ARBA" id="ARBA00022801"/>
    </source>
</evidence>
<gene>
    <name evidence="10" type="ORF">SDRG_14636</name>
</gene>
<dbReference type="RefSeq" id="XP_008619002.1">
    <property type="nucleotide sequence ID" value="XM_008620780.1"/>
</dbReference>
<dbReference type="PROSITE" id="PS51892">
    <property type="entry name" value="SUBTILASE"/>
    <property type="match status" value="1"/>
</dbReference>
<dbReference type="STRING" id="1156394.T0RDC7"/>
<dbReference type="InterPro" id="IPR000772">
    <property type="entry name" value="Ricin_B_lectin"/>
</dbReference>
<evidence type="ECO:0000256" key="6">
    <source>
        <dbReference type="ARBA" id="ARBA00023619"/>
    </source>
</evidence>
<evidence type="ECO:0000256" key="8">
    <source>
        <dbReference type="SAM" id="SignalP"/>
    </source>
</evidence>
<dbReference type="eggNOG" id="ENOG502SBRY">
    <property type="taxonomic scope" value="Eukaryota"/>
</dbReference>
<evidence type="ECO:0000256" key="7">
    <source>
        <dbReference type="PROSITE-ProRule" id="PRU01240"/>
    </source>
</evidence>
<dbReference type="PANTHER" id="PTHR43806:SF67">
    <property type="entry name" value="EGF-LIKE DOMAIN-CONTAINING PROTEIN"/>
    <property type="match status" value="1"/>
</dbReference>
<dbReference type="SMART" id="SM00458">
    <property type="entry name" value="RICIN"/>
    <property type="match status" value="2"/>
</dbReference>
<dbReference type="GO" id="GO:0004252">
    <property type="term" value="F:serine-type endopeptidase activity"/>
    <property type="evidence" value="ECO:0007669"/>
    <property type="project" value="UniProtKB-EC"/>
</dbReference>
<dbReference type="SUPFAM" id="SSF50370">
    <property type="entry name" value="Ricin B-like lectins"/>
    <property type="match status" value="2"/>
</dbReference>
<feature type="signal peptide" evidence="8">
    <location>
        <begin position="1"/>
        <end position="16"/>
    </location>
</feature>
<dbReference type="PANTHER" id="PTHR43806">
    <property type="entry name" value="PEPTIDASE S8"/>
    <property type="match status" value="1"/>
</dbReference>
<dbReference type="AlphaFoldDB" id="T0RDC7"/>
<dbReference type="InterPro" id="IPR035992">
    <property type="entry name" value="Ricin_B-like_lectins"/>
</dbReference>
<keyword evidence="2" id="KW-0645">Protease</keyword>
<dbReference type="InParanoid" id="T0RDC7"/>
<dbReference type="OrthoDB" id="19448at2759"/>